<dbReference type="SUPFAM" id="SSF50891">
    <property type="entry name" value="Cyclophilin-like"/>
    <property type="match status" value="1"/>
</dbReference>
<comment type="caution">
    <text evidence="5">The sequence shown here is derived from an EMBL/GenBank/DDBJ whole genome shotgun (WGS) entry which is preliminary data.</text>
</comment>
<dbReference type="InterPro" id="IPR029000">
    <property type="entry name" value="Cyclophilin-like_dom_sf"/>
</dbReference>
<dbReference type="PANTHER" id="PTHR45625">
    <property type="entry name" value="PEPTIDYL-PROLYL CIS-TRANS ISOMERASE-RELATED"/>
    <property type="match status" value="1"/>
</dbReference>
<sequence length="155" mass="17595">MKKFIVILVITFFCFAQPVMATSPNPRVRLETNKGTIILELNQKAAPKTVENFLGYVSNGFYNGTIFHRVIKDFMIQGAVLPPICNKNPHKLPLQTKPTTGSKIFVAPWRWHVPWILILPQRNSLLTPLTTPSLTTKGRIPTTGVIVYLEKLWRV</sequence>
<accession>A0A0M2UYF2</accession>
<dbReference type="Proteomes" id="UP000034954">
    <property type="component" value="Unassembled WGS sequence"/>
</dbReference>
<protein>
    <recommendedName>
        <fullName evidence="3">Peptidyl-prolyl cis-trans isomerase</fullName>
        <shortName evidence="3">PPIase</shortName>
        <ecNumber evidence="3">5.2.1.8</ecNumber>
    </recommendedName>
</protein>
<dbReference type="PRINTS" id="PR00153">
    <property type="entry name" value="CSAPPISMRASE"/>
</dbReference>
<dbReference type="EMBL" id="LAQJ01000136">
    <property type="protein sequence ID" value="KKO20011.1"/>
    <property type="molecule type" value="Genomic_DNA"/>
</dbReference>
<evidence type="ECO:0000256" key="3">
    <source>
        <dbReference type="RuleBase" id="RU363019"/>
    </source>
</evidence>
<evidence type="ECO:0000313" key="5">
    <source>
        <dbReference type="EMBL" id="KKO20011.1"/>
    </source>
</evidence>
<dbReference type="InterPro" id="IPR002130">
    <property type="entry name" value="Cyclophilin-type_PPIase_dom"/>
</dbReference>
<dbReference type="AlphaFoldDB" id="A0A0M2UYF2"/>
<feature type="signal peptide" evidence="3">
    <location>
        <begin position="1"/>
        <end position="21"/>
    </location>
</feature>
<feature type="chain" id="PRO_5006517628" description="Peptidyl-prolyl cis-trans isomerase" evidence="3">
    <location>
        <begin position="22"/>
        <end position="155"/>
    </location>
</feature>
<dbReference type="PANTHER" id="PTHR45625:SF4">
    <property type="entry name" value="PEPTIDYLPROLYL ISOMERASE DOMAIN AND WD REPEAT-CONTAINING PROTEIN 1"/>
    <property type="match status" value="1"/>
</dbReference>
<dbReference type="GO" id="GO:0003755">
    <property type="term" value="F:peptidyl-prolyl cis-trans isomerase activity"/>
    <property type="evidence" value="ECO:0007669"/>
    <property type="project" value="UniProtKB-UniRule"/>
</dbReference>
<comment type="function">
    <text evidence="3">PPIases accelerate the folding of proteins. It catalyzes the cis-trans isomerization of proline imidic peptide bonds in oligopeptides.</text>
</comment>
<comment type="similarity">
    <text evidence="3">Belongs to the cyclophilin-type PPIase family.</text>
</comment>
<dbReference type="PROSITE" id="PS50072">
    <property type="entry name" value="CSA_PPIASE_2"/>
    <property type="match status" value="1"/>
</dbReference>
<evidence type="ECO:0000256" key="1">
    <source>
        <dbReference type="ARBA" id="ARBA00023110"/>
    </source>
</evidence>
<keyword evidence="3" id="KW-0732">Signal</keyword>
<evidence type="ECO:0000313" key="6">
    <source>
        <dbReference type="Proteomes" id="UP000034954"/>
    </source>
</evidence>
<comment type="catalytic activity">
    <reaction evidence="3">
        <text>[protein]-peptidylproline (omega=180) = [protein]-peptidylproline (omega=0)</text>
        <dbReference type="Rhea" id="RHEA:16237"/>
        <dbReference type="Rhea" id="RHEA-COMP:10747"/>
        <dbReference type="Rhea" id="RHEA-COMP:10748"/>
        <dbReference type="ChEBI" id="CHEBI:83833"/>
        <dbReference type="ChEBI" id="CHEBI:83834"/>
        <dbReference type="EC" id="5.2.1.8"/>
    </reaction>
</comment>
<dbReference type="Gene3D" id="2.40.100.10">
    <property type="entry name" value="Cyclophilin-like"/>
    <property type="match status" value="1"/>
</dbReference>
<feature type="domain" description="PPIase cyclophilin-type" evidence="4">
    <location>
        <begin position="31"/>
        <end position="79"/>
    </location>
</feature>
<name>A0A0M2UYF2_9BACT</name>
<dbReference type="Pfam" id="PF00160">
    <property type="entry name" value="Pro_isomerase"/>
    <property type="match status" value="1"/>
</dbReference>
<keyword evidence="2 3" id="KW-0413">Isomerase</keyword>
<dbReference type="InterPro" id="IPR044666">
    <property type="entry name" value="Cyclophilin_A-like"/>
</dbReference>
<keyword evidence="1 3" id="KW-0697">Rotamase</keyword>
<dbReference type="EC" id="5.2.1.8" evidence="3"/>
<proteinExistence type="inferred from homology"/>
<reference evidence="5 6" key="1">
    <citation type="journal article" date="2013" name="BMC Microbiol.">
        <title>Identification of the type II cytochrome c maturation pathway in anammox bacteria by comparative genomics.</title>
        <authorList>
            <person name="Ferousi C."/>
            <person name="Speth D.R."/>
            <person name="Reimann J."/>
            <person name="Op den Camp H.J."/>
            <person name="Allen J.W."/>
            <person name="Keltjens J.T."/>
            <person name="Jetten M.S."/>
        </authorList>
    </citation>
    <scope>NUCLEOTIDE SEQUENCE [LARGE SCALE GENOMIC DNA]</scope>
    <source>
        <strain evidence="5">RU1</strain>
    </source>
</reference>
<gene>
    <name evidence="5" type="ORF">BROFUL_01282</name>
</gene>
<keyword evidence="6" id="KW-1185">Reference proteome</keyword>
<evidence type="ECO:0000259" key="4">
    <source>
        <dbReference type="PROSITE" id="PS50072"/>
    </source>
</evidence>
<evidence type="ECO:0000256" key="2">
    <source>
        <dbReference type="ARBA" id="ARBA00023235"/>
    </source>
</evidence>
<organism evidence="5 6">
    <name type="scientific">Candidatus Brocadia fulgida</name>
    <dbReference type="NCBI Taxonomy" id="380242"/>
    <lineage>
        <taxon>Bacteria</taxon>
        <taxon>Pseudomonadati</taxon>
        <taxon>Planctomycetota</taxon>
        <taxon>Candidatus Brocadiia</taxon>
        <taxon>Candidatus Brocadiales</taxon>
        <taxon>Candidatus Brocadiaceae</taxon>
        <taxon>Candidatus Brocadia</taxon>
    </lineage>
</organism>